<organism evidence="2 3">
    <name type="scientific">Pseudonocardia charpentierae</name>
    <dbReference type="NCBI Taxonomy" id="3075545"/>
    <lineage>
        <taxon>Bacteria</taxon>
        <taxon>Bacillati</taxon>
        <taxon>Actinomycetota</taxon>
        <taxon>Actinomycetes</taxon>
        <taxon>Pseudonocardiales</taxon>
        <taxon>Pseudonocardiaceae</taxon>
        <taxon>Pseudonocardia</taxon>
    </lineage>
</organism>
<accession>A0ABU2NGU6</accession>
<feature type="region of interest" description="Disordered" evidence="1">
    <location>
        <begin position="1"/>
        <end position="27"/>
    </location>
</feature>
<dbReference type="RefSeq" id="WP_311558293.1">
    <property type="nucleotide sequence ID" value="NZ_JAVREJ010000015.1"/>
</dbReference>
<proteinExistence type="predicted"/>
<protein>
    <submittedName>
        <fullName evidence="2">Uncharacterized protein</fullName>
    </submittedName>
</protein>
<feature type="compositionally biased region" description="Basic and acidic residues" evidence="1">
    <location>
        <begin position="88"/>
        <end position="97"/>
    </location>
</feature>
<comment type="caution">
    <text evidence="2">The sequence shown here is derived from an EMBL/GenBank/DDBJ whole genome shotgun (WGS) entry which is preliminary data.</text>
</comment>
<keyword evidence="3" id="KW-1185">Reference proteome</keyword>
<reference evidence="3" key="1">
    <citation type="submission" date="2023-07" db="EMBL/GenBank/DDBJ databases">
        <title>30 novel species of actinomycetes from the DSMZ collection.</title>
        <authorList>
            <person name="Nouioui I."/>
        </authorList>
    </citation>
    <scope>NUCLEOTIDE SEQUENCE [LARGE SCALE GENOMIC DNA]</scope>
    <source>
        <strain evidence="3">DSM 45834</strain>
    </source>
</reference>
<name>A0ABU2NGU6_9PSEU</name>
<evidence type="ECO:0000313" key="3">
    <source>
        <dbReference type="Proteomes" id="UP001183202"/>
    </source>
</evidence>
<feature type="region of interest" description="Disordered" evidence="1">
    <location>
        <begin position="75"/>
        <end position="97"/>
    </location>
</feature>
<gene>
    <name evidence="2" type="ORF">RM445_20035</name>
</gene>
<evidence type="ECO:0000256" key="1">
    <source>
        <dbReference type="SAM" id="MobiDB-lite"/>
    </source>
</evidence>
<evidence type="ECO:0000313" key="2">
    <source>
        <dbReference type="EMBL" id="MDT0351819.1"/>
    </source>
</evidence>
<dbReference type="Proteomes" id="UP001183202">
    <property type="component" value="Unassembled WGS sequence"/>
</dbReference>
<sequence>MSFPVHFPEPARAGQTRAPSCGAAGPGEAASGFDRGDFVLVAGTHLNSCLIRFGQKLRIRGADDLAKYFYSDAQAGAGEADSTVRTSSARERIPSLR</sequence>
<dbReference type="EMBL" id="JAVREJ010000015">
    <property type="protein sequence ID" value="MDT0351819.1"/>
    <property type="molecule type" value="Genomic_DNA"/>
</dbReference>